<evidence type="ECO:0000313" key="4">
    <source>
        <dbReference type="EMBL" id="TGL57329.1"/>
    </source>
</evidence>
<dbReference type="EMBL" id="RQGD01000035">
    <property type="protein sequence ID" value="TGL57329.1"/>
    <property type="molecule type" value="Genomic_DNA"/>
</dbReference>
<keyword evidence="1 3" id="KW-0145">Chemotaxis</keyword>
<protein>
    <recommendedName>
        <fullName evidence="3">Probable chemoreceptor glutamine deamidase CheD</fullName>
        <ecNumber evidence="3">3.5.1.44</ecNumber>
    </recommendedName>
</protein>
<dbReference type="AlphaFoldDB" id="A0A4R9JZZ9"/>
<evidence type="ECO:0000313" key="5">
    <source>
        <dbReference type="Proteomes" id="UP000297693"/>
    </source>
</evidence>
<dbReference type="InterPro" id="IPR011324">
    <property type="entry name" value="Cytotoxic_necrot_fac-like_cat"/>
</dbReference>
<comment type="similarity">
    <text evidence="3">Belongs to the CheD family.</text>
</comment>
<evidence type="ECO:0000256" key="3">
    <source>
        <dbReference type="HAMAP-Rule" id="MF_01440"/>
    </source>
</evidence>
<dbReference type="HAMAP" id="MF_01440">
    <property type="entry name" value="CheD"/>
    <property type="match status" value="1"/>
</dbReference>
<dbReference type="InterPro" id="IPR005659">
    <property type="entry name" value="Chemorcpt_Glu_NH3ase_CheD"/>
</dbReference>
<dbReference type="Gene3D" id="3.30.1330.200">
    <property type="match status" value="1"/>
</dbReference>
<dbReference type="RefSeq" id="WP_135624450.1">
    <property type="nucleotide sequence ID" value="NZ_RQGD01000035.1"/>
</dbReference>
<dbReference type="CDD" id="cd16352">
    <property type="entry name" value="CheD"/>
    <property type="match status" value="1"/>
</dbReference>
<gene>
    <name evidence="3" type="primary">cheD</name>
    <name evidence="4" type="ORF">EHQ58_13620</name>
</gene>
<dbReference type="GO" id="GO:0050568">
    <property type="term" value="F:protein-glutamine glutaminase activity"/>
    <property type="evidence" value="ECO:0007669"/>
    <property type="project" value="UniProtKB-UniRule"/>
</dbReference>
<dbReference type="GO" id="GO:0006935">
    <property type="term" value="P:chemotaxis"/>
    <property type="evidence" value="ECO:0007669"/>
    <property type="project" value="UniProtKB-UniRule"/>
</dbReference>
<dbReference type="PANTHER" id="PTHR35147:SF3">
    <property type="entry name" value="CHEMORECEPTOR GLUTAMINE DEAMIDASE CHED 1-RELATED"/>
    <property type="match status" value="1"/>
</dbReference>
<keyword evidence="5" id="KW-1185">Reference proteome</keyword>
<dbReference type="Pfam" id="PF03975">
    <property type="entry name" value="CheD"/>
    <property type="match status" value="1"/>
</dbReference>
<dbReference type="Proteomes" id="UP000297693">
    <property type="component" value="Unassembled WGS sequence"/>
</dbReference>
<dbReference type="InterPro" id="IPR038592">
    <property type="entry name" value="CheD-like_sf"/>
</dbReference>
<keyword evidence="2 3" id="KW-0378">Hydrolase</keyword>
<accession>A0A4R9JZZ9</accession>
<dbReference type="SUPFAM" id="SSF64438">
    <property type="entry name" value="CNF1/YfiH-like putative cysteine hydrolases"/>
    <property type="match status" value="1"/>
</dbReference>
<evidence type="ECO:0000256" key="2">
    <source>
        <dbReference type="ARBA" id="ARBA00022801"/>
    </source>
</evidence>
<sequence>MSYLSPKLVTDIFLNPGDLYFGGPNVRVRTLLGSCVSIVLWHPKLHIGGMCHYLLVTKGDKNASGQPQGKYGEDAFQFLLNSVKSHLAPISEYEAKVFGGSNMFSKNERTLIDPMNESNSKLVGIRNIEFAKDILQKHSIKLVSENTAGVTHRKVFFTIWDGEVWLESHQDS</sequence>
<dbReference type="OrthoDB" id="9807202at2"/>
<proteinExistence type="inferred from homology"/>
<organism evidence="4 5">
    <name type="scientific">Leptospira ognonensis</name>
    <dbReference type="NCBI Taxonomy" id="2484945"/>
    <lineage>
        <taxon>Bacteria</taxon>
        <taxon>Pseudomonadati</taxon>
        <taxon>Spirochaetota</taxon>
        <taxon>Spirochaetia</taxon>
        <taxon>Leptospirales</taxon>
        <taxon>Leptospiraceae</taxon>
        <taxon>Leptospira</taxon>
    </lineage>
</organism>
<comment type="function">
    <text evidence="3">Probably deamidates glutamine residues to glutamate on methyl-accepting chemotaxis receptors (MCPs), playing an important role in chemotaxis.</text>
</comment>
<evidence type="ECO:0000256" key="1">
    <source>
        <dbReference type="ARBA" id="ARBA00022500"/>
    </source>
</evidence>
<comment type="caution">
    <text evidence="4">The sequence shown here is derived from an EMBL/GenBank/DDBJ whole genome shotgun (WGS) entry which is preliminary data.</text>
</comment>
<reference evidence="4" key="1">
    <citation type="journal article" date="2019" name="PLoS Negl. Trop. Dis.">
        <title>Revisiting the worldwide diversity of Leptospira species in the environment.</title>
        <authorList>
            <person name="Vincent A.T."/>
            <person name="Schiettekatte O."/>
            <person name="Bourhy P."/>
            <person name="Veyrier F.J."/>
            <person name="Picardeau M."/>
        </authorList>
    </citation>
    <scope>NUCLEOTIDE SEQUENCE [LARGE SCALE GENOMIC DNA]</scope>
    <source>
        <strain evidence="4">201702476</strain>
    </source>
</reference>
<dbReference type="PANTHER" id="PTHR35147">
    <property type="entry name" value="CHEMORECEPTOR GLUTAMINE DEAMIDASE CHED-RELATED"/>
    <property type="match status" value="1"/>
</dbReference>
<name>A0A4R9JZZ9_9LEPT</name>
<dbReference type="EC" id="3.5.1.44" evidence="3"/>
<comment type="catalytic activity">
    <reaction evidence="3">
        <text>L-glutaminyl-[protein] + H2O = L-glutamyl-[protein] + NH4(+)</text>
        <dbReference type="Rhea" id="RHEA:16441"/>
        <dbReference type="Rhea" id="RHEA-COMP:10207"/>
        <dbReference type="Rhea" id="RHEA-COMP:10208"/>
        <dbReference type="ChEBI" id="CHEBI:15377"/>
        <dbReference type="ChEBI" id="CHEBI:28938"/>
        <dbReference type="ChEBI" id="CHEBI:29973"/>
        <dbReference type="ChEBI" id="CHEBI:30011"/>
        <dbReference type="EC" id="3.5.1.44"/>
    </reaction>
</comment>